<gene>
    <name evidence="2" type="ORF">GGR27_000576</name>
</gene>
<reference evidence="2 3" key="1">
    <citation type="submission" date="2020-03" db="EMBL/GenBank/DDBJ databases">
        <title>Genomic Encyclopedia of Type Strains, Phase IV (KMG-IV): sequencing the most valuable type-strain genomes for metagenomic binning, comparative biology and taxonomic classification.</title>
        <authorList>
            <person name="Goeker M."/>
        </authorList>
    </citation>
    <scope>NUCLEOTIDE SEQUENCE [LARGE SCALE GENOMIC DNA]</scope>
    <source>
        <strain evidence="2 3">DSM 105096</strain>
    </source>
</reference>
<keyword evidence="1" id="KW-0472">Membrane</keyword>
<organism evidence="2 3">
    <name type="scientific">Neolewinella antarctica</name>
    <dbReference type="NCBI Taxonomy" id="442734"/>
    <lineage>
        <taxon>Bacteria</taxon>
        <taxon>Pseudomonadati</taxon>
        <taxon>Bacteroidota</taxon>
        <taxon>Saprospiria</taxon>
        <taxon>Saprospirales</taxon>
        <taxon>Lewinellaceae</taxon>
        <taxon>Neolewinella</taxon>
    </lineage>
</organism>
<keyword evidence="1" id="KW-0812">Transmembrane</keyword>
<keyword evidence="3" id="KW-1185">Reference proteome</keyword>
<evidence type="ECO:0008006" key="4">
    <source>
        <dbReference type="Google" id="ProtNLM"/>
    </source>
</evidence>
<feature type="transmembrane region" description="Helical" evidence="1">
    <location>
        <begin position="7"/>
        <end position="29"/>
    </location>
</feature>
<keyword evidence="1" id="KW-1133">Transmembrane helix</keyword>
<protein>
    <recommendedName>
        <fullName evidence="4">AsmA family protein</fullName>
    </recommendedName>
</protein>
<dbReference type="Proteomes" id="UP000770785">
    <property type="component" value="Unassembled WGS sequence"/>
</dbReference>
<sequence>MKVIKRIVIVLVVLIVLVIGALIAAPILFKDQIVDNVRTSVNKMVDAEVDFRDIDVSFLRSFPEVSVQVHDVRVIGIDTFAGLPLMRAKEVVVDLGFWSVVGSDGNYNIEAVTMTEPDINLVVISPELANYLIVPETEAAQPSDPAPATAQINLEHYEIKNGSFVYDDRTTDTYIKIKGLHTTGDGDFTSTLFDLDTYSEIEALTLSQGGVTYLNKVKATADAIVGVDLDNQRYTFKENVIKLNALDLNFDGTIELAANDDILFDLTYNAPANDFRQLWSMIPATYVEGFEDVKTTGTFTLNGTVKGAFNSVTETYPAFTVKTDIASGSVQYPGRPVGITGIDAAVAINSPSSDLNQLKVNVPRFNFNLGGDPFSGSFRLATPLSDPDIDATLKGTIDLDKWAKAIPLDGVTELGGRIIADVAMQNVRQSVLDAGNYADVSMTGNMSIADLIYVADDLPPVRITNATADFTPQAINIRGFDAKLGRSDLSGSGSITTPLAYFSPEQTMRGKINILSNFFDADEWMAEETGSTVSPAEMDAAGVVPPTAETAIFDRFDFDIDADIKQLSYGTYQPKNLRAVGNIKPNRLDIEVAEATLGSSSFSASGNVKNLFDYTFDNGILGGDITVRSPFIDLADFMTEEPTAVESSTTTTATTAESAAIPIPDNIQLNVNLLADRVKYDDIDLTNAAGKLLVRGGQAVIEDGRANLLGGAMDFAGAYDTSEPGDPGFRFHYDMKSIDFTQAFNKLNSFAALAPIGKFIRGNFSTDLVLEGKLGDDLFPKMNSLNAQGLFQTFNAQLTGIEPLRKIGQALNVKELTNSTTLSDIMTVFKIQDGTVAVEPFDLNIAGIPMTLAGRHGLDSDMDYNIKAAIPRSMIEGNALAGAALSALDKLGGQAAKLGLNISPGDILNVGIGLTGNFANPKTSFKLLGTDGGEPASAQDALVGAVKDQAKAEVDKQVNLVKDRAQAQLDSLKGIANVRSQAIQDSIRTVANLQAAKLQQLAQDQLKGQLDSLRLDSIAKSLLGGDPADRIKKELGKFNPFKKN</sequence>
<dbReference type="PANTHER" id="PTHR30441">
    <property type="entry name" value="DUF748 DOMAIN-CONTAINING PROTEIN"/>
    <property type="match status" value="1"/>
</dbReference>
<evidence type="ECO:0000256" key="1">
    <source>
        <dbReference type="SAM" id="Phobius"/>
    </source>
</evidence>
<dbReference type="RefSeq" id="WP_168035866.1">
    <property type="nucleotide sequence ID" value="NZ_JAATJH010000001.1"/>
</dbReference>
<dbReference type="InterPro" id="IPR052894">
    <property type="entry name" value="AsmA-related"/>
</dbReference>
<proteinExistence type="predicted"/>
<dbReference type="EMBL" id="JAATJH010000001">
    <property type="protein sequence ID" value="NJC25095.1"/>
    <property type="molecule type" value="Genomic_DNA"/>
</dbReference>
<name>A0ABX0X785_9BACT</name>
<evidence type="ECO:0000313" key="2">
    <source>
        <dbReference type="EMBL" id="NJC25095.1"/>
    </source>
</evidence>
<comment type="caution">
    <text evidence="2">The sequence shown here is derived from an EMBL/GenBank/DDBJ whole genome shotgun (WGS) entry which is preliminary data.</text>
</comment>
<accession>A0ABX0X785</accession>
<dbReference type="PANTHER" id="PTHR30441:SF8">
    <property type="entry name" value="DUF748 DOMAIN-CONTAINING PROTEIN"/>
    <property type="match status" value="1"/>
</dbReference>
<evidence type="ECO:0000313" key="3">
    <source>
        <dbReference type="Proteomes" id="UP000770785"/>
    </source>
</evidence>